<dbReference type="GO" id="GO:0015562">
    <property type="term" value="F:efflux transmembrane transporter activity"/>
    <property type="evidence" value="ECO:0007669"/>
    <property type="project" value="InterPro"/>
</dbReference>
<dbReference type="Gene3D" id="1.20.1600.10">
    <property type="entry name" value="Outer membrane efflux proteins (OEP)"/>
    <property type="match status" value="1"/>
</dbReference>
<comment type="caution">
    <text evidence="1">The sequence shown here is derived from an EMBL/GenBank/DDBJ whole genome shotgun (WGS) entry which is preliminary data.</text>
</comment>
<dbReference type="SUPFAM" id="SSF56954">
    <property type="entry name" value="Outer membrane efflux proteins (OEP)"/>
    <property type="match status" value="1"/>
</dbReference>
<gene>
    <name evidence="1" type="ORF">CWATWH0402_2281</name>
</gene>
<protein>
    <submittedName>
        <fullName evidence="1">Uncharacterized protein</fullName>
    </submittedName>
</protein>
<name>T2JUV3_CROWT</name>
<accession>T2JUV3</accession>
<reference evidence="1 2" key="2">
    <citation type="submission" date="2013-09" db="EMBL/GenBank/DDBJ databases">
        <title>Whole genome comparison of six Crocosphaera watsonii strains with differing phenotypes.</title>
        <authorList>
            <person name="Bench S.R."/>
            <person name="Heller P."/>
            <person name="Frank I."/>
            <person name="Arciniega M."/>
            <person name="Shilova I.N."/>
            <person name="Zehr J.P."/>
        </authorList>
    </citation>
    <scope>NUCLEOTIDE SEQUENCE [LARGE SCALE GENOMIC DNA]</scope>
    <source>
        <strain evidence="1 2">WH 0402</strain>
    </source>
</reference>
<evidence type="ECO:0000313" key="2">
    <source>
        <dbReference type="Proteomes" id="UP000018130"/>
    </source>
</evidence>
<proteinExistence type="predicted"/>
<evidence type="ECO:0000313" key="1">
    <source>
        <dbReference type="EMBL" id="CCQ68844.1"/>
    </source>
</evidence>
<dbReference type="EMBL" id="CAQN01000851">
    <property type="protein sequence ID" value="CCQ68844.1"/>
    <property type="molecule type" value="Genomic_DNA"/>
</dbReference>
<organism evidence="1 2">
    <name type="scientific">Crocosphaera watsonii WH 0402</name>
    <dbReference type="NCBI Taxonomy" id="1284629"/>
    <lineage>
        <taxon>Bacteria</taxon>
        <taxon>Bacillati</taxon>
        <taxon>Cyanobacteriota</taxon>
        <taxon>Cyanophyceae</taxon>
        <taxon>Oscillatoriophycideae</taxon>
        <taxon>Chroococcales</taxon>
        <taxon>Aphanothecaceae</taxon>
        <taxon>Crocosphaera</taxon>
    </lineage>
</organism>
<reference evidence="1 2" key="1">
    <citation type="submission" date="2013-01" db="EMBL/GenBank/DDBJ databases">
        <authorList>
            <person name="Bench S."/>
        </authorList>
    </citation>
    <scope>NUCLEOTIDE SEQUENCE [LARGE SCALE GENOMIC DNA]</scope>
    <source>
        <strain evidence="1 2">WH 0402</strain>
    </source>
</reference>
<sequence>MALMGDRKDYAESKLWTNYIPTTTNIDGIIDPFAWIRNLAGGGDMQRDRLRIADLEVKGATLEAARAGLERQREEEKVKLGEKVLQLLLSYEAATREVELVESQIKTFEVSRELFRIRYQLGRETTEEWLSFQEKENRLNEQLILGMIKQDEAVRELRQLIGLKRKIKKCTKFMTFVTNIFFLRQLEFLSK</sequence>
<dbReference type="AlphaFoldDB" id="T2JUV3"/>
<dbReference type="Proteomes" id="UP000018130">
    <property type="component" value="Unassembled WGS sequence"/>
</dbReference>